<dbReference type="EMBL" id="JADWDJ010000008">
    <property type="protein sequence ID" value="KAG5276950.1"/>
    <property type="molecule type" value="Genomic_DNA"/>
</dbReference>
<sequence length="386" mass="42569">MFAEPLATKTPAGPVQPFVLSPFSMRLSWTGVVAALALLATVAQAAVVTENGYPIMWEKAPAELKDFPAVDADEVTINPWEYLQRMGMYRLMLNHTNQYMGCMGPGPNDSPLWGLPLQLGWKLKSGRLVDPTAASTCGQESGDPMCISPKSWWACVNYYLSVIPFLAAVQTGLIGDGDIKITVQSPPEGTEDYCTNFMDCSAKYPDLMSKWETFFKTVKAVSESEATDMEKRNQIMSTMWAAQQASLQQATTSCSERQKSYSKPEISFAVSWVSSADYVSAAYFQSNMEKSRRFMTPLPSRVLTDADSPPNVPDLSAEENHALYIFSWMNNVNKLLGNTLVNLWNKSMCSDAAREKGRQLLDDLILNPKFAVSGLLSILTGMATSC</sequence>
<reference evidence="6" key="1">
    <citation type="submission" date="2020-10" db="EMBL/GenBank/DDBJ databases">
        <title>Chromosome-scale genome assembly of the Allis shad, Alosa alosa.</title>
        <authorList>
            <person name="Margot Z."/>
            <person name="Christophe K."/>
            <person name="Cabau C."/>
            <person name="Louis A."/>
            <person name="Berthelot C."/>
            <person name="Parey E."/>
            <person name="Roest Crollius H."/>
            <person name="Montfort J."/>
            <person name="Robinson-Rechavi M."/>
            <person name="Bucao C."/>
            <person name="Bouchez O."/>
            <person name="Gislard M."/>
            <person name="Lluch J."/>
            <person name="Milhes M."/>
            <person name="Lampietro C."/>
            <person name="Lopez Roques C."/>
            <person name="Donnadieu C."/>
            <person name="Braasch I."/>
            <person name="Desvignes T."/>
            <person name="Postlethwait J."/>
            <person name="Bobe J."/>
            <person name="Guiguen Y."/>
        </authorList>
    </citation>
    <scope>NUCLEOTIDE SEQUENCE</scope>
    <source>
        <strain evidence="6">M-15738</strain>
        <tissue evidence="6">Blood</tissue>
    </source>
</reference>
<comment type="similarity">
    <text evidence="2">Belongs to the LEG1 family.</text>
</comment>
<dbReference type="AlphaFoldDB" id="A0AAV6GTD2"/>
<gene>
    <name evidence="6" type="ORF">AALO_G00111770</name>
</gene>
<dbReference type="Pfam" id="PF05612">
    <property type="entry name" value="Leg1"/>
    <property type="match status" value="1"/>
</dbReference>
<keyword evidence="4" id="KW-0732">Signal</keyword>
<keyword evidence="3" id="KW-0964">Secreted</keyword>
<evidence type="ECO:0000313" key="6">
    <source>
        <dbReference type="EMBL" id="KAG5276950.1"/>
    </source>
</evidence>
<comment type="caution">
    <text evidence="6">The sequence shown here is derived from an EMBL/GenBank/DDBJ whole genome shotgun (WGS) entry which is preliminary data.</text>
</comment>
<dbReference type="InterPro" id="IPR008499">
    <property type="entry name" value="Leg1"/>
</dbReference>
<accession>A0AAV6GTD2</accession>
<evidence type="ECO:0008006" key="8">
    <source>
        <dbReference type="Google" id="ProtNLM"/>
    </source>
</evidence>
<dbReference type="Proteomes" id="UP000823561">
    <property type="component" value="Chromosome 8"/>
</dbReference>
<protein>
    <recommendedName>
        <fullName evidence="8">Protein LEG1 homolog</fullName>
    </recommendedName>
</protein>
<dbReference type="GO" id="GO:0005615">
    <property type="term" value="C:extracellular space"/>
    <property type="evidence" value="ECO:0007669"/>
    <property type="project" value="TreeGrafter"/>
</dbReference>
<evidence type="ECO:0000256" key="3">
    <source>
        <dbReference type="ARBA" id="ARBA00022525"/>
    </source>
</evidence>
<evidence type="ECO:0000256" key="1">
    <source>
        <dbReference type="ARBA" id="ARBA00004613"/>
    </source>
</evidence>
<evidence type="ECO:0000256" key="4">
    <source>
        <dbReference type="ARBA" id="ARBA00022729"/>
    </source>
</evidence>
<organism evidence="6 7">
    <name type="scientific">Alosa alosa</name>
    <name type="common">allis shad</name>
    <dbReference type="NCBI Taxonomy" id="278164"/>
    <lineage>
        <taxon>Eukaryota</taxon>
        <taxon>Metazoa</taxon>
        <taxon>Chordata</taxon>
        <taxon>Craniata</taxon>
        <taxon>Vertebrata</taxon>
        <taxon>Euteleostomi</taxon>
        <taxon>Actinopterygii</taxon>
        <taxon>Neopterygii</taxon>
        <taxon>Teleostei</taxon>
        <taxon>Clupei</taxon>
        <taxon>Clupeiformes</taxon>
        <taxon>Clupeoidei</taxon>
        <taxon>Clupeidae</taxon>
        <taxon>Alosa</taxon>
    </lineage>
</organism>
<evidence type="ECO:0000256" key="2">
    <source>
        <dbReference type="ARBA" id="ARBA00009122"/>
    </source>
</evidence>
<evidence type="ECO:0000256" key="5">
    <source>
        <dbReference type="ARBA" id="ARBA00023180"/>
    </source>
</evidence>
<comment type="subcellular location">
    <subcellularLocation>
        <location evidence="1">Secreted</location>
    </subcellularLocation>
</comment>
<dbReference type="PANTHER" id="PTHR18820">
    <property type="entry name" value="LEG1"/>
    <property type="match status" value="1"/>
</dbReference>
<keyword evidence="7" id="KW-1185">Reference proteome</keyword>
<keyword evidence="5" id="KW-0325">Glycoprotein</keyword>
<proteinExistence type="inferred from homology"/>
<name>A0AAV6GTD2_9TELE</name>
<evidence type="ECO:0000313" key="7">
    <source>
        <dbReference type="Proteomes" id="UP000823561"/>
    </source>
</evidence>
<dbReference type="PANTHER" id="PTHR18820:SF1">
    <property type="entry name" value="PROTEIN LEG1 HOMOLOG"/>
    <property type="match status" value="1"/>
</dbReference>